<evidence type="ECO:0000313" key="2">
    <source>
        <dbReference type="Proteomes" id="UP000094795"/>
    </source>
</evidence>
<dbReference type="AlphaFoldDB" id="A0A1C1YS50"/>
<organism evidence="1 2">
    <name type="scientific">Hoeflea olei</name>
    <dbReference type="NCBI Taxonomy" id="1480615"/>
    <lineage>
        <taxon>Bacteria</taxon>
        <taxon>Pseudomonadati</taxon>
        <taxon>Pseudomonadota</taxon>
        <taxon>Alphaproteobacteria</taxon>
        <taxon>Hyphomicrobiales</taxon>
        <taxon>Rhizobiaceae</taxon>
        <taxon>Hoeflea</taxon>
    </lineage>
</organism>
<accession>A0A1C1YS50</accession>
<comment type="caution">
    <text evidence="1">The sequence shown here is derived from an EMBL/GenBank/DDBJ whole genome shotgun (WGS) entry which is preliminary data.</text>
</comment>
<keyword evidence="2" id="KW-1185">Reference proteome</keyword>
<protein>
    <submittedName>
        <fullName evidence="1">Uncharacterized protein</fullName>
    </submittedName>
</protein>
<reference evidence="1 2" key="1">
    <citation type="submission" date="2015-12" db="EMBL/GenBank/DDBJ databases">
        <authorList>
            <person name="Shamseldin A."/>
            <person name="Moawad H."/>
            <person name="Abd El-Rahim W.M."/>
            <person name="Sadowsky M.J."/>
        </authorList>
    </citation>
    <scope>NUCLEOTIDE SEQUENCE [LARGE SCALE GENOMIC DNA]</scope>
    <source>
        <strain evidence="1 2">JC234</strain>
    </source>
</reference>
<sequence length="222" mass="25049">MARRVWTTDDFQRWLSASGLSAPQLAAVLDVSERTAKRLRSGEVGVKDAMTARAQEWLGQSRTTTGRDAELLDSYAAQADWADLCAAFPNAHITGMQSAIARGWTSANSHGFRQLSQPERMPQPPKWQDFDLEWIHGVDLPWGVEVREDTDGRPYRVASAERTLLELAINESMFGIDDVEECYRGAFADGGTRPDVVLLRMKARERGEKPADQVYYYLRHFI</sequence>
<dbReference type="Proteomes" id="UP000094795">
    <property type="component" value="Unassembled WGS sequence"/>
</dbReference>
<dbReference type="OrthoDB" id="8859114at2"/>
<name>A0A1C1YS50_9HYPH</name>
<dbReference type="STRING" id="1480615.AWJ14_19420"/>
<evidence type="ECO:0000313" key="1">
    <source>
        <dbReference type="EMBL" id="OCW56266.1"/>
    </source>
</evidence>
<dbReference type="EMBL" id="LQZT01000042">
    <property type="protein sequence ID" value="OCW56266.1"/>
    <property type="molecule type" value="Genomic_DNA"/>
</dbReference>
<gene>
    <name evidence="1" type="ORF">AWJ14_19420</name>
</gene>
<dbReference type="RefSeq" id="WP_066182137.1">
    <property type="nucleotide sequence ID" value="NZ_LQZT01000042.1"/>
</dbReference>
<proteinExistence type="predicted"/>